<dbReference type="CDD" id="cd00096">
    <property type="entry name" value="Ig"/>
    <property type="match status" value="1"/>
</dbReference>
<dbReference type="SUPFAM" id="SSF48726">
    <property type="entry name" value="Immunoglobulin"/>
    <property type="match status" value="5"/>
</dbReference>
<feature type="domain" description="Ig-like" evidence="2">
    <location>
        <begin position="311"/>
        <end position="400"/>
    </location>
</feature>
<dbReference type="FunFam" id="2.60.40.10:FF:001115">
    <property type="entry name" value="Titin b"/>
    <property type="match status" value="1"/>
</dbReference>
<feature type="region of interest" description="Disordered" evidence="1">
    <location>
        <begin position="407"/>
        <end position="468"/>
    </location>
</feature>
<dbReference type="SMART" id="SM00408">
    <property type="entry name" value="IGc2"/>
    <property type="match status" value="2"/>
</dbReference>
<dbReference type="GO" id="GO:0030424">
    <property type="term" value="C:axon"/>
    <property type="evidence" value="ECO:0007669"/>
    <property type="project" value="TreeGrafter"/>
</dbReference>
<dbReference type="GeneTree" id="ENSGT01150000286978"/>
<dbReference type="GO" id="GO:0007156">
    <property type="term" value="P:homophilic cell adhesion via plasma membrane adhesion molecules"/>
    <property type="evidence" value="ECO:0007669"/>
    <property type="project" value="TreeGrafter"/>
</dbReference>
<evidence type="ECO:0000256" key="1">
    <source>
        <dbReference type="SAM" id="MobiDB-lite"/>
    </source>
</evidence>
<dbReference type="AlphaFoldDB" id="A0A8C7ZRU6"/>
<dbReference type="InterPro" id="IPR013098">
    <property type="entry name" value="Ig_I-set"/>
</dbReference>
<dbReference type="GO" id="GO:0050808">
    <property type="term" value="P:synapse organization"/>
    <property type="evidence" value="ECO:0007669"/>
    <property type="project" value="TreeGrafter"/>
</dbReference>
<protein>
    <recommendedName>
        <fullName evidence="2">Ig-like domain-containing protein</fullName>
    </recommendedName>
</protein>
<keyword evidence="4" id="KW-1185">Reference proteome</keyword>
<evidence type="ECO:0000259" key="2">
    <source>
        <dbReference type="PROSITE" id="PS50835"/>
    </source>
</evidence>
<dbReference type="FunFam" id="2.60.40.10:FF:001477">
    <property type="entry name" value="Titin b"/>
    <property type="match status" value="1"/>
</dbReference>
<evidence type="ECO:0000313" key="3">
    <source>
        <dbReference type="Ensembl" id="ENSOSIP00000047367.1"/>
    </source>
</evidence>
<dbReference type="FunFam" id="2.60.40.10:FF:000867">
    <property type="entry name" value="Titin a"/>
    <property type="match status" value="1"/>
</dbReference>
<reference evidence="3" key="2">
    <citation type="submission" date="2025-09" db="UniProtKB">
        <authorList>
            <consortium name="Ensembl"/>
        </authorList>
    </citation>
    <scope>IDENTIFICATION</scope>
</reference>
<dbReference type="PANTHER" id="PTHR45080:SF28">
    <property type="entry name" value="HEMICENTIN-2"/>
    <property type="match status" value="1"/>
</dbReference>
<dbReference type="GO" id="GO:0043025">
    <property type="term" value="C:neuronal cell body"/>
    <property type="evidence" value="ECO:0007669"/>
    <property type="project" value="TreeGrafter"/>
</dbReference>
<evidence type="ECO:0000313" key="4">
    <source>
        <dbReference type="Proteomes" id="UP000694383"/>
    </source>
</evidence>
<organism evidence="3 4">
    <name type="scientific">Oryzias sinensis</name>
    <name type="common">Chinese medaka</name>
    <dbReference type="NCBI Taxonomy" id="183150"/>
    <lineage>
        <taxon>Eukaryota</taxon>
        <taxon>Metazoa</taxon>
        <taxon>Chordata</taxon>
        <taxon>Craniata</taxon>
        <taxon>Vertebrata</taxon>
        <taxon>Euteleostomi</taxon>
        <taxon>Actinopterygii</taxon>
        <taxon>Neopterygii</taxon>
        <taxon>Teleostei</taxon>
        <taxon>Neoteleostei</taxon>
        <taxon>Acanthomorphata</taxon>
        <taxon>Ovalentaria</taxon>
        <taxon>Atherinomorphae</taxon>
        <taxon>Beloniformes</taxon>
        <taxon>Adrianichthyidae</taxon>
        <taxon>Oryziinae</taxon>
        <taxon>Oryzias</taxon>
    </lineage>
</organism>
<dbReference type="Proteomes" id="UP000694383">
    <property type="component" value="Unplaced"/>
</dbReference>
<name>A0A8C7ZRU6_9TELE</name>
<dbReference type="GO" id="GO:0005886">
    <property type="term" value="C:plasma membrane"/>
    <property type="evidence" value="ECO:0007669"/>
    <property type="project" value="TreeGrafter"/>
</dbReference>
<dbReference type="PROSITE" id="PS50835">
    <property type="entry name" value="IG_LIKE"/>
    <property type="match status" value="1"/>
</dbReference>
<dbReference type="GO" id="GO:0008046">
    <property type="term" value="F:axon guidance receptor activity"/>
    <property type="evidence" value="ECO:0007669"/>
    <property type="project" value="TreeGrafter"/>
</dbReference>
<dbReference type="InterPro" id="IPR003599">
    <property type="entry name" value="Ig_sub"/>
</dbReference>
<dbReference type="Ensembl" id="ENSOSIT00000049772.1">
    <property type="protein sequence ID" value="ENSOSIP00000047367.1"/>
    <property type="gene ID" value="ENSOSIG00000022381.1"/>
</dbReference>
<proteinExistence type="predicted"/>
<accession>A0A8C7ZRU6</accession>
<dbReference type="InterPro" id="IPR050958">
    <property type="entry name" value="Cell_Adh-Cytoskel_Orgn"/>
</dbReference>
<dbReference type="Gene3D" id="2.60.40.10">
    <property type="entry name" value="Immunoglobulins"/>
    <property type="match status" value="4"/>
</dbReference>
<reference evidence="3" key="1">
    <citation type="submission" date="2025-08" db="UniProtKB">
        <authorList>
            <consortium name="Ensembl"/>
        </authorList>
    </citation>
    <scope>IDENTIFICATION</scope>
</reference>
<dbReference type="SMART" id="SM00409">
    <property type="entry name" value="IG"/>
    <property type="match status" value="3"/>
</dbReference>
<dbReference type="Pfam" id="PF07679">
    <property type="entry name" value="I-set"/>
    <property type="match status" value="4"/>
</dbReference>
<dbReference type="InterPro" id="IPR013783">
    <property type="entry name" value="Ig-like_fold"/>
</dbReference>
<dbReference type="InterPro" id="IPR036179">
    <property type="entry name" value="Ig-like_dom_sf"/>
</dbReference>
<dbReference type="InterPro" id="IPR007110">
    <property type="entry name" value="Ig-like_dom"/>
</dbReference>
<dbReference type="PANTHER" id="PTHR45080">
    <property type="entry name" value="CONTACTIN 5"/>
    <property type="match status" value="1"/>
</dbReference>
<dbReference type="InterPro" id="IPR003598">
    <property type="entry name" value="Ig_sub2"/>
</dbReference>
<feature type="compositionally biased region" description="Pro residues" evidence="1">
    <location>
        <begin position="450"/>
        <end position="463"/>
    </location>
</feature>
<sequence>MILERMSSDGRNHSLSIMTDQQEDEGEYTCKAINDAGEAETKGVLVGVRSYHDFFTTRVVRRTKLTITVHPEPRVIWHKSGQKLIPGQDDRKYTFINEKGLYQLIIRRVDMEDDAEYSVVARNRYGDDSCKARLTVVPRPKPADLTLRPMFKRLLANVECREGQNVRFEIRVSGHPALKWEKDGTPLAFGPSIEVVHEGLDYYILHVRDTLPEDSGVYRVTATNSAGSASCQASLKVERSTHVKKEYEVSEKEAKQIAGKEELDKKVRLSQILAGTIYHEQSSKVSLKETESVKETTTTIAEDYRETRSVPATIVTKPQSLIVNEGDTARFECDVDGEPSPSITWLREGVTVGPSFRHHIVSSQYNSIFEISAVEMSDEGNYTLLVENPGGKQEAYFTLTIHKSESKEKVASSPRITSPEAKSPLSKSPEPIKSPQRVKSPQQIRSPVSPKSPTPKSPTPKSPTPSEVRQEIITCQDQSVEGLILAPYFLVQPRSQNVNEGQNVKFTCVIGGNPSSQKQLYRKNKRGGGAGKSAFMSLLCRVAQVSYMPTCLCVLGQDPEHHIAPGGYRLAPAFGSKATISV</sequence>